<name>A0AC35GUC6_9BILA</name>
<dbReference type="Proteomes" id="UP000887580">
    <property type="component" value="Unplaced"/>
</dbReference>
<organism evidence="1 2">
    <name type="scientific">Panagrolaimus sp. PS1159</name>
    <dbReference type="NCBI Taxonomy" id="55785"/>
    <lineage>
        <taxon>Eukaryota</taxon>
        <taxon>Metazoa</taxon>
        <taxon>Ecdysozoa</taxon>
        <taxon>Nematoda</taxon>
        <taxon>Chromadorea</taxon>
        <taxon>Rhabditida</taxon>
        <taxon>Tylenchina</taxon>
        <taxon>Panagrolaimomorpha</taxon>
        <taxon>Panagrolaimoidea</taxon>
        <taxon>Panagrolaimidae</taxon>
        <taxon>Panagrolaimus</taxon>
    </lineage>
</organism>
<accession>A0AC35GUC6</accession>
<reference evidence="2" key="1">
    <citation type="submission" date="2022-11" db="UniProtKB">
        <authorList>
            <consortium name="WormBaseParasite"/>
        </authorList>
    </citation>
    <scope>IDENTIFICATION</scope>
</reference>
<evidence type="ECO:0000313" key="2">
    <source>
        <dbReference type="WBParaSite" id="PS1159_v2.g8934.t1"/>
    </source>
</evidence>
<dbReference type="WBParaSite" id="PS1159_v2.g8934.t1">
    <property type="protein sequence ID" value="PS1159_v2.g8934.t1"/>
    <property type="gene ID" value="PS1159_v2.g8934"/>
</dbReference>
<protein>
    <submittedName>
        <fullName evidence="2">Non-specific serine/threonine protein kinase</fullName>
    </submittedName>
</protein>
<sequence>MFLFAAVNLTEMLYKYIHQFDLKLFSTCLLRAKMFKEAYFFLKLLIDSVENENRATFAFKKSGSFVNIIEDEELKTLITEALIGLKNYKSLSQMPLHLRTKSNARALIAECKHDWGAMASICNTFEDKDTQAKALLALGSLPSGCSKEVKYEAVVQLSSWNDPGSAVSFPKKATSHWEQLYSVIKKHKDGRNLKTLNFLSSSLEAVASKTIIDPFQLTCCRHLFLLENLVQNRSCFIPDGILRCSFHLANISRDEIDTNNDEETFENCVTAVVDQSKNLRKKGALLLSLKLLDAFDTTTKKSFTKVKAKNSTLSSLSLEIAIERAKTLVTNNDSDMAAFLLTELTQNSKKKKISERIAKNVSRAYKLLGKLEPENCLIHLSAACDVTSKNDFYHKNLLKLAIFSENDYQTTQDYMESSAFKLKQEFVDDCSSSPVDEKASKKLSREEQLQHHVLKMEKNVEENEIKLVKERRIKALTFCIENYLKAVIYGSKDKTTPYRIVALMIQNTDEKHLMKLIMNNLNSFPTNAWLPVLNVLSSHLFSDKLPICEVVEEISIRTIGDYPYIATRHFLFYLSDTSTNVHGKEKRFEKIKKLFEKCTTRYPKTGKIIQNLIKADKCFIEVGVSEFQCTSFYLYLSNNKYEMTNEIKVIKHMEFMKKVPIPTAPQPIFPPGDARNYDINEFISIKSIDKFCFEAGGLSKPKVLTFYGSNNQKYKLIFKGEDLRQDSLVQQLFSIQNLIMEQNQRSSSTFSPLRTYSVIPLSPKCGIIEWCEGTVSLCSYLVGDKKDGGAHAQYRPKDILASKGQQIMKSRQNGYNSTEVFLDICRNIQPVFRHFFYSKFNNSKDFHEAIDRYTQSLAQWSIVCYVVGLGDRHLNNILIDEKRGELVHIDLGQIFEFSKRSLPIPERIPFRLTRDLVDPLLIDGVYGHLKDIAVHTMKQMRENARVIVGIASSLVHDPVSTFAAVSSQTNNRHFVAEAAISRLKEKLAGRDSSLFVLSPEQQVCNLIQDATNPENLSKVFVGWMPFI</sequence>
<proteinExistence type="predicted"/>
<evidence type="ECO:0000313" key="1">
    <source>
        <dbReference type="Proteomes" id="UP000887580"/>
    </source>
</evidence>